<gene>
    <name evidence="2" type="ORF">AVDCRST_MAG48-1398</name>
</gene>
<evidence type="ECO:0000256" key="1">
    <source>
        <dbReference type="SAM" id="MobiDB-lite"/>
    </source>
</evidence>
<feature type="compositionally biased region" description="Basic residues" evidence="1">
    <location>
        <begin position="125"/>
        <end position="136"/>
    </location>
</feature>
<reference evidence="2" key="1">
    <citation type="submission" date="2020-02" db="EMBL/GenBank/DDBJ databases">
        <authorList>
            <person name="Meier V. D."/>
        </authorList>
    </citation>
    <scope>NUCLEOTIDE SEQUENCE</scope>
    <source>
        <strain evidence="2">AVDCRST_MAG48</strain>
    </source>
</reference>
<accession>A0A6J4KCM7</accession>
<proteinExistence type="predicted"/>
<feature type="compositionally biased region" description="Low complexity" evidence="1">
    <location>
        <begin position="73"/>
        <end position="94"/>
    </location>
</feature>
<feature type="compositionally biased region" description="Low complexity" evidence="1">
    <location>
        <begin position="115"/>
        <end position="124"/>
    </location>
</feature>
<dbReference type="GO" id="GO:0051301">
    <property type="term" value="P:cell division"/>
    <property type="evidence" value="ECO:0007669"/>
    <property type="project" value="UniProtKB-KW"/>
</dbReference>
<keyword evidence="2" id="KW-0132">Cell division</keyword>
<feature type="region of interest" description="Disordered" evidence="1">
    <location>
        <begin position="1"/>
        <end position="136"/>
    </location>
</feature>
<dbReference type="AlphaFoldDB" id="A0A6J4KCM7"/>
<feature type="non-terminal residue" evidence="2">
    <location>
        <position position="136"/>
    </location>
</feature>
<feature type="compositionally biased region" description="Gly residues" evidence="1">
    <location>
        <begin position="95"/>
        <end position="108"/>
    </location>
</feature>
<name>A0A6J4KCM7_9ACTN</name>
<organism evidence="2">
    <name type="scientific">uncultured Friedmanniella sp</name>
    <dbReference type="NCBI Taxonomy" id="335381"/>
    <lineage>
        <taxon>Bacteria</taxon>
        <taxon>Bacillati</taxon>
        <taxon>Actinomycetota</taxon>
        <taxon>Actinomycetes</taxon>
        <taxon>Propionibacteriales</taxon>
        <taxon>Nocardioidaceae</taxon>
        <taxon>Friedmanniella</taxon>
        <taxon>environmental samples</taxon>
    </lineage>
</organism>
<sequence>HPQARRERTTDPSGEVPRRAGGRPGDHAVPGALPGDLADRDIRRGGAVGAGDVVQPAGPGLPAHARVGRLGRDAGQAGADHHPAAPAGLRVAGEGLRGGGGHQPGGGLGRRRLGAVRGRQGVGVRRPRRGRLPRRL</sequence>
<feature type="non-terminal residue" evidence="2">
    <location>
        <position position="1"/>
    </location>
</feature>
<evidence type="ECO:0000313" key="2">
    <source>
        <dbReference type="EMBL" id="CAA9301937.1"/>
    </source>
</evidence>
<keyword evidence="2" id="KW-0131">Cell cycle</keyword>
<protein>
    <submittedName>
        <fullName evidence="2">Cell division protein MraZ</fullName>
    </submittedName>
</protein>
<dbReference type="EMBL" id="CADCTS010000202">
    <property type="protein sequence ID" value="CAA9301937.1"/>
    <property type="molecule type" value="Genomic_DNA"/>
</dbReference>
<feature type="compositionally biased region" description="Basic and acidic residues" evidence="1">
    <location>
        <begin position="1"/>
        <end position="10"/>
    </location>
</feature>